<dbReference type="SUPFAM" id="SSF57667">
    <property type="entry name" value="beta-beta-alpha zinc fingers"/>
    <property type="match status" value="1"/>
</dbReference>
<keyword evidence="4 7" id="KW-0863">Zinc-finger</keyword>
<feature type="domain" description="C2H2-type" evidence="8">
    <location>
        <begin position="13"/>
        <end position="36"/>
    </location>
</feature>
<name>A0A427XUB5_9TREE</name>
<dbReference type="EMBL" id="RSCE01000005">
    <property type="protein sequence ID" value="RSH82335.1"/>
    <property type="molecule type" value="Genomic_DNA"/>
</dbReference>
<dbReference type="AlphaFoldDB" id="A0A427XUB5"/>
<evidence type="ECO:0000313" key="10">
    <source>
        <dbReference type="Proteomes" id="UP000279236"/>
    </source>
</evidence>
<proteinExistence type="predicted"/>
<dbReference type="GO" id="GO:0000981">
    <property type="term" value="F:DNA-binding transcription factor activity, RNA polymerase II-specific"/>
    <property type="evidence" value="ECO:0007669"/>
    <property type="project" value="InterPro"/>
</dbReference>
<dbReference type="InterPro" id="IPR051059">
    <property type="entry name" value="VerF-like"/>
</dbReference>
<dbReference type="STRING" id="105984.A0A427XUB5"/>
<dbReference type="OrthoDB" id="8117402at2759"/>
<evidence type="ECO:0000256" key="6">
    <source>
        <dbReference type="ARBA" id="ARBA00023242"/>
    </source>
</evidence>
<keyword evidence="5" id="KW-0862">Zinc</keyword>
<evidence type="ECO:0000256" key="5">
    <source>
        <dbReference type="ARBA" id="ARBA00022833"/>
    </source>
</evidence>
<accession>A0A427XUB5</accession>
<protein>
    <recommendedName>
        <fullName evidence="8">C2H2-type domain-containing protein</fullName>
    </recommendedName>
</protein>
<dbReference type="GO" id="GO:0008270">
    <property type="term" value="F:zinc ion binding"/>
    <property type="evidence" value="ECO:0007669"/>
    <property type="project" value="UniProtKB-KW"/>
</dbReference>
<dbReference type="GO" id="GO:0005634">
    <property type="term" value="C:nucleus"/>
    <property type="evidence" value="ECO:0007669"/>
    <property type="project" value="UniProtKB-SubCell"/>
</dbReference>
<dbReference type="CDD" id="cd12148">
    <property type="entry name" value="fungal_TF_MHR"/>
    <property type="match status" value="1"/>
</dbReference>
<evidence type="ECO:0000256" key="3">
    <source>
        <dbReference type="ARBA" id="ARBA00022737"/>
    </source>
</evidence>
<evidence type="ECO:0000256" key="4">
    <source>
        <dbReference type="ARBA" id="ARBA00022771"/>
    </source>
</evidence>
<sequence length="535" mass="59466">MTSLDAERAQQPFQCPVCAKRFTRHENLKRHSSVHSRVPGTLPCPHCPTTFARDDLRKRHIRRKHPPPPSNNAVVVAQPCESPVSEITSVGESSGRVGTEEVPIYDDTVDGLASQDTLLYGNTVDGLTPDELEHVLELYFDNVSPFVQFIHRSTFDRQTAFRPLVLGMACLGVQYAPVDKPSGLWFKEACSLLNGHDIQPGSPLWLPKIQALVLLELYAIMYACGNETIDGLRMHSKSVEMARQAGLFNPLPARSAVTSDLDALWRDYVRIESHKRTCYAIYQVDSMLYHLLSLPRLLSHLEIGHGLPGPSQLWSEPTAAAIRQCLSASPECDLTNVGAHSLFLILAFVLSSVRENSGWSSITGNPSFERGAALQSSGRIIESALHFIDEHDVTAVQAEVLFRVAMIDLLMWAPSHTSGIVETSLNTAIAAAAYLGTRPFSVPADLMEPLESHINWFLAYLEQDVDYQREPPWVTMYAFRAVLVGLELIRGGSLAPREDLGFIDFESMLVWARGAFGKRSRWEVGRLIVQNLDQL</sequence>
<dbReference type="SMART" id="SM00355">
    <property type="entry name" value="ZnF_C2H2"/>
    <property type="match status" value="2"/>
</dbReference>
<dbReference type="InterPro" id="IPR013087">
    <property type="entry name" value="Znf_C2H2_type"/>
</dbReference>
<keyword evidence="10" id="KW-1185">Reference proteome</keyword>
<dbReference type="PANTHER" id="PTHR40626:SF11">
    <property type="entry name" value="ZINC FINGER PROTEIN YPR022C"/>
    <property type="match status" value="1"/>
</dbReference>
<evidence type="ECO:0000256" key="7">
    <source>
        <dbReference type="PROSITE-ProRule" id="PRU00042"/>
    </source>
</evidence>
<comment type="caution">
    <text evidence="9">The sequence shown here is derived from an EMBL/GenBank/DDBJ whole genome shotgun (WGS) entry which is preliminary data.</text>
</comment>
<dbReference type="PROSITE" id="PS00028">
    <property type="entry name" value="ZINC_FINGER_C2H2_1"/>
    <property type="match status" value="2"/>
</dbReference>
<dbReference type="GO" id="GO:0000978">
    <property type="term" value="F:RNA polymerase II cis-regulatory region sequence-specific DNA binding"/>
    <property type="evidence" value="ECO:0007669"/>
    <property type="project" value="InterPro"/>
</dbReference>
<dbReference type="GO" id="GO:0000785">
    <property type="term" value="C:chromatin"/>
    <property type="evidence" value="ECO:0007669"/>
    <property type="project" value="TreeGrafter"/>
</dbReference>
<evidence type="ECO:0000313" key="9">
    <source>
        <dbReference type="EMBL" id="RSH82335.1"/>
    </source>
</evidence>
<keyword evidence="3" id="KW-0677">Repeat</keyword>
<dbReference type="Proteomes" id="UP000279236">
    <property type="component" value="Unassembled WGS sequence"/>
</dbReference>
<dbReference type="PANTHER" id="PTHR40626">
    <property type="entry name" value="MIP31509P"/>
    <property type="match status" value="1"/>
</dbReference>
<comment type="subcellular location">
    <subcellularLocation>
        <location evidence="1">Nucleus</location>
    </subcellularLocation>
</comment>
<evidence type="ECO:0000256" key="2">
    <source>
        <dbReference type="ARBA" id="ARBA00022723"/>
    </source>
</evidence>
<evidence type="ECO:0000256" key="1">
    <source>
        <dbReference type="ARBA" id="ARBA00004123"/>
    </source>
</evidence>
<dbReference type="GO" id="GO:0006351">
    <property type="term" value="P:DNA-templated transcription"/>
    <property type="evidence" value="ECO:0007669"/>
    <property type="project" value="InterPro"/>
</dbReference>
<dbReference type="InterPro" id="IPR007219">
    <property type="entry name" value="XnlR_reg_dom"/>
</dbReference>
<gene>
    <name evidence="9" type="ORF">EHS24_007302</name>
</gene>
<evidence type="ECO:0000259" key="8">
    <source>
        <dbReference type="PROSITE" id="PS50157"/>
    </source>
</evidence>
<dbReference type="Gene3D" id="3.30.160.60">
    <property type="entry name" value="Classic Zinc Finger"/>
    <property type="match status" value="2"/>
</dbReference>
<dbReference type="FunFam" id="3.30.160.60:FF:000100">
    <property type="entry name" value="Zinc finger 45-like"/>
    <property type="match status" value="1"/>
</dbReference>
<dbReference type="InterPro" id="IPR036236">
    <property type="entry name" value="Znf_C2H2_sf"/>
</dbReference>
<organism evidence="9 10">
    <name type="scientific">Apiotrichum porosum</name>
    <dbReference type="NCBI Taxonomy" id="105984"/>
    <lineage>
        <taxon>Eukaryota</taxon>
        <taxon>Fungi</taxon>
        <taxon>Dikarya</taxon>
        <taxon>Basidiomycota</taxon>
        <taxon>Agaricomycotina</taxon>
        <taxon>Tremellomycetes</taxon>
        <taxon>Trichosporonales</taxon>
        <taxon>Trichosporonaceae</taxon>
        <taxon>Apiotrichum</taxon>
    </lineage>
</organism>
<keyword evidence="6" id="KW-0539">Nucleus</keyword>
<reference evidence="9 10" key="1">
    <citation type="submission" date="2018-11" db="EMBL/GenBank/DDBJ databases">
        <title>Genome sequence of Apiotrichum porosum DSM 27194.</title>
        <authorList>
            <person name="Aliyu H."/>
            <person name="Gorte O."/>
            <person name="Ochsenreither K."/>
        </authorList>
    </citation>
    <scope>NUCLEOTIDE SEQUENCE [LARGE SCALE GENOMIC DNA]</scope>
    <source>
        <strain evidence="9 10">DSM 27194</strain>
    </source>
</reference>
<dbReference type="Pfam" id="PF00096">
    <property type="entry name" value="zf-C2H2"/>
    <property type="match status" value="2"/>
</dbReference>
<dbReference type="PROSITE" id="PS50157">
    <property type="entry name" value="ZINC_FINGER_C2H2_2"/>
    <property type="match status" value="1"/>
</dbReference>
<dbReference type="Pfam" id="PF04082">
    <property type="entry name" value="Fungal_trans"/>
    <property type="match status" value="1"/>
</dbReference>
<dbReference type="GeneID" id="39591845"/>
<keyword evidence="2" id="KW-0479">Metal-binding</keyword>
<dbReference type="RefSeq" id="XP_028476567.1">
    <property type="nucleotide sequence ID" value="XM_028622674.1"/>
</dbReference>